<dbReference type="InterPro" id="IPR003594">
    <property type="entry name" value="HATPase_dom"/>
</dbReference>
<reference evidence="4" key="1">
    <citation type="submission" date="2016-08" db="EMBL/GenBank/DDBJ databases">
        <authorList>
            <person name="Tokovenko B."/>
            <person name="Kalinowski J."/>
        </authorList>
    </citation>
    <scope>NUCLEOTIDE SEQUENCE [LARGE SCALE GENOMIC DNA]</scope>
    <source>
        <strain evidence="4">UTMC102</strain>
    </source>
</reference>
<dbReference type="GO" id="GO:0004674">
    <property type="term" value="F:protein serine/threonine kinase activity"/>
    <property type="evidence" value="ECO:0007669"/>
    <property type="project" value="UniProtKB-KW"/>
</dbReference>
<comment type="caution">
    <text evidence="3">The sequence shown here is derived from an EMBL/GenBank/DDBJ whole genome shotgun (WGS) entry which is preliminary data.</text>
</comment>
<keyword evidence="1" id="KW-0723">Serine/threonine-protein kinase</keyword>
<evidence type="ECO:0000313" key="3">
    <source>
        <dbReference type="EMBL" id="OOC55460.1"/>
    </source>
</evidence>
<keyword evidence="1" id="KW-0418">Kinase</keyword>
<evidence type="ECO:0000259" key="2">
    <source>
        <dbReference type="Pfam" id="PF13581"/>
    </source>
</evidence>
<evidence type="ECO:0000313" key="4">
    <source>
        <dbReference type="Proteomes" id="UP000189004"/>
    </source>
</evidence>
<dbReference type="InterPro" id="IPR036890">
    <property type="entry name" value="HATPase_C_sf"/>
</dbReference>
<sequence>MSSLRLLYWEPRRYRGGPADLSTARRDLAEDMTGFDPDLVATVQLCMYELQANACKYGRENGGVSRQLNVSTDHVLTLTVNNHHGTGPDRAPGAVPRIPTERTEAEWDRAEGRRGLLLVENLATGWHHYAFPPWSGLGTLVWASFALDPGAVPAEAARE</sequence>
<dbReference type="EMBL" id="MCOK01000001">
    <property type="protein sequence ID" value="OOC55460.1"/>
    <property type="molecule type" value="Genomic_DNA"/>
</dbReference>
<dbReference type="Gene3D" id="3.30.565.10">
    <property type="entry name" value="Histidine kinase-like ATPase, C-terminal domain"/>
    <property type="match status" value="1"/>
</dbReference>
<dbReference type="STRING" id="501010.NOSIN_17920"/>
<dbReference type="PANTHER" id="PTHR35526:SF3">
    <property type="entry name" value="ANTI-SIGMA-F FACTOR RSBW"/>
    <property type="match status" value="1"/>
</dbReference>
<accession>A0A1V3C4Z5</accession>
<protein>
    <recommendedName>
        <fullName evidence="2">Histidine kinase/HSP90-like ATPase domain-containing protein</fullName>
    </recommendedName>
</protein>
<dbReference type="RefSeq" id="WP_077691891.1">
    <property type="nucleotide sequence ID" value="NZ_MCOK01000001.1"/>
</dbReference>
<dbReference type="Proteomes" id="UP000189004">
    <property type="component" value="Unassembled WGS sequence"/>
</dbReference>
<proteinExistence type="predicted"/>
<feature type="domain" description="Histidine kinase/HSP90-like ATPase" evidence="2">
    <location>
        <begin position="18"/>
        <end position="124"/>
    </location>
</feature>
<dbReference type="OrthoDB" id="3425746at2"/>
<dbReference type="InterPro" id="IPR050267">
    <property type="entry name" value="Anti-sigma-factor_SerPK"/>
</dbReference>
<dbReference type="Pfam" id="PF13581">
    <property type="entry name" value="HATPase_c_2"/>
    <property type="match status" value="1"/>
</dbReference>
<evidence type="ECO:0000256" key="1">
    <source>
        <dbReference type="ARBA" id="ARBA00022527"/>
    </source>
</evidence>
<organism evidence="3 4">
    <name type="scientific">Nocardiopsis sinuspersici</name>
    <dbReference type="NCBI Taxonomy" id="501010"/>
    <lineage>
        <taxon>Bacteria</taxon>
        <taxon>Bacillati</taxon>
        <taxon>Actinomycetota</taxon>
        <taxon>Actinomycetes</taxon>
        <taxon>Streptosporangiales</taxon>
        <taxon>Nocardiopsidaceae</taxon>
        <taxon>Nocardiopsis</taxon>
    </lineage>
</organism>
<gene>
    <name evidence="3" type="ORF">NOSIN_17920</name>
</gene>
<name>A0A1V3C4Z5_9ACTN</name>
<keyword evidence="4" id="KW-1185">Reference proteome</keyword>
<dbReference type="AlphaFoldDB" id="A0A1V3C4Z5"/>
<dbReference type="PANTHER" id="PTHR35526">
    <property type="entry name" value="ANTI-SIGMA-F FACTOR RSBW-RELATED"/>
    <property type="match status" value="1"/>
</dbReference>
<keyword evidence="1" id="KW-0808">Transferase</keyword>